<organism evidence="3 4">
    <name type="scientific">Folsomia candida</name>
    <name type="common">Springtail</name>
    <dbReference type="NCBI Taxonomy" id="158441"/>
    <lineage>
        <taxon>Eukaryota</taxon>
        <taxon>Metazoa</taxon>
        <taxon>Ecdysozoa</taxon>
        <taxon>Arthropoda</taxon>
        <taxon>Hexapoda</taxon>
        <taxon>Collembola</taxon>
        <taxon>Entomobryomorpha</taxon>
        <taxon>Isotomoidea</taxon>
        <taxon>Isotomidae</taxon>
        <taxon>Proisotominae</taxon>
        <taxon>Folsomia</taxon>
    </lineage>
</organism>
<feature type="region of interest" description="Disordered" evidence="1">
    <location>
        <begin position="29"/>
        <end position="50"/>
    </location>
</feature>
<proteinExistence type="predicted"/>
<dbReference type="EMBL" id="LNIX01000012">
    <property type="protein sequence ID" value="OXA47996.1"/>
    <property type="molecule type" value="Genomic_DNA"/>
</dbReference>
<comment type="caution">
    <text evidence="3">The sequence shown here is derived from an EMBL/GenBank/DDBJ whole genome shotgun (WGS) entry which is preliminary data.</text>
</comment>
<reference evidence="3 4" key="1">
    <citation type="submission" date="2015-12" db="EMBL/GenBank/DDBJ databases">
        <title>The genome of Folsomia candida.</title>
        <authorList>
            <person name="Faddeeva A."/>
            <person name="Derks M.F."/>
            <person name="Anvar Y."/>
            <person name="Smit S."/>
            <person name="Van Straalen N."/>
            <person name="Roelofs D."/>
        </authorList>
    </citation>
    <scope>NUCLEOTIDE SEQUENCE [LARGE SCALE GENOMIC DNA]</scope>
    <source>
        <strain evidence="3 4">VU population</strain>
        <tissue evidence="3">Whole body</tissue>
    </source>
</reference>
<evidence type="ECO:0000313" key="4">
    <source>
        <dbReference type="Proteomes" id="UP000198287"/>
    </source>
</evidence>
<keyword evidence="4" id="KW-1185">Reference proteome</keyword>
<feature type="signal peptide" evidence="2">
    <location>
        <begin position="1"/>
        <end position="22"/>
    </location>
</feature>
<name>A0A226DUU5_FOLCA</name>
<evidence type="ECO:0000256" key="2">
    <source>
        <dbReference type="SAM" id="SignalP"/>
    </source>
</evidence>
<keyword evidence="2" id="KW-0732">Signal</keyword>
<evidence type="ECO:0000313" key="3">
    <source>
        <dbReference type="EMBL" id="OXA47996.1"/>
    </source>
</evidence>
<evidence type="ECO:0000256" key="1">
    <source>
        <dbReference type="SAM" id="MobiDB-lite"/>
    </source>
</evidence>
<dbReference type="AlphaFoldDB" id="A0A226DUU5"/>
<feature type="chain" id="PRO_5013008337" evidence="2">
    <location>
        <begin position="23"/>
        <end position="249"/>
    </location>
</feature>
<gene>
    <name evidence="3" type="ORF">Fcan01_17105</name>
</gene>
<accession>A0A226DUU5</accession>
<sequence length="249" mass="27658">MLLFSYMWWIVVLSYSLSLPRAVPDPLFRPTEPPSPFDEPDMSDEEGDEEEMAKRKALWKVNSKLKVPSREEAKSDFYLSLDPTRFQYSQDKLDQNFLQLLRRLGTVSIGITGAIETPHFFLGKTRLSYGTKTVIKDAGAEAKLVIRDAFRTPKKEILTAVDSAKDVLRQSTATIDAAVKKKITAKKDADKVAKDKKKAIKKTATSQKVDAARKAADEAALEAKRTAVNDLSSTLRNITATSDSGLNTS</sequence>
<dbReference type="Proteomes" id="UP000198287">
    <property type="component" value="Unassembled WGS sequence"/>
</dbReference>
<feature type="compositionally biased region" description="Acidic residues" evidence="1">
    <location>
        <begin position="38"/>
        <end position="50"/>
    </location>
</feature>
<protein>
    <submittedName>
        <fullName evidence="3">Perilipin-4</fullName>
    </submittedName>
</protein>